<dbReference type="Gene3D" id="2.60.120.680">
    <property type="entry name" value="GOLD domain"/>
    <property type="match status" value="1"/>
</dbReference>
<dbReference type="Gene3D" id="1.20.80.10">
    <property type="match status" value="1"/>
</dbReference>
<dbReference type="InterPro" id="IPR014352">
    <property type="entry name" value="FERM/acyl-CoA-bd_prot_sf"/>
</dbReference>
<dbReference type="PANTHER" id="PTHR22973">
    <property type="entry name" value="LD35087P"/>
    <property type="match status" value="1"/>
</dbReference>
<dbReference type="SUPFAM" id="SSF47027">
    <property type="entry name" value="Acyl-CoA binding protein"/>
    <property type="match status" value="1"/>
</dbReference>
<feature type="domain" description="GOLD" evidence="4">
    <location>
        <begin position="339"/>
        <end position="381"/>
    </location>
</feature>
<dbReference type="Pfam" id="PF13897">
    <property type="entry name" value="GOLD_2"/>
    <property type="match status" value="1"/>
</dbReference>
<dbReference type="Pfam" id="PF00887">
    <property type="entry name" value="ACBP"/>
    <property type="match status" value="1"/>
</dbReference>
<feature type="domain" description="ACB" evidence="3">
    <location>
        <begin position="59"/>
        <end position="114"/>
    </location>
</feature>
<evidence type="ECO:0000313" key="5">
    <source>
        <dbReference type="EMBL" id="KAL5107853.1"/>
    </source>
</evidence>
<dbReference type="InterPro" id="IPR035984">
    <property type="entry name" value="Acyl-CoA-binding_sf"/>
</dbReference>
<dbReference type="InterPro" id="IPR000582">
    <property type="entry name" value="Acyl-CoA-binding_protein"/>
</dbReference>
<dbReference type="InterPro" id="IPR036598">
    <property type="entry name" value="GOLD_dom_sf"/>
</dbReference>
<organism evidence="5 6">
    <name type="scientific">Taenia crassiceps</name>
    <dbReference type="NCBI Taxonomy" id="6207"/>
    <lineage>
        <taxon>Eukaryota</taxon>
        <taxon>Metazoa</taxon>
        <taxon>Spiralia</taxon>
        <taxon>Lophotrochozoa</taxon>
        <taxon>Platyhelminthes</taxon>
        <taxon>Cestoda</taxon>
        <taxon>Eucestoda</taxon>
        <taxon>Cyclophyllidea</taxon>
        <taxon>Taeniidae</taxon>
        <taxon>Taenia</taxon>
    </lineage>
</organism>
<evidence type="ECO:0000256" key="2">
    <source>
        <dbReference type="SAM" id="MobiDB-lite"/>
    </source>
</evidence>
<dbReference type="InterPro" id="IPR009038">
    <property type="entry name" value="GOLD_dom"/>
</dbReference>
<feature type="compositionally biased region" description="Polar residues" evidence="2">
    <location>
        <begin position="251"/>
        <end position="260"/>
    </location>
</feature>
<feature type="region of interest" description="Disordered" evidence="2">
    <location>
        <begin position="234"/>
        <end position="260"/>
    </location>
</feature>
<accession>A0ABR4QDL5</accession>
<dbReference type="Proteomes" id="UP001651158">
    <property type="component" value="Unassembled WGS sequence"/>
</dbReference>
<keyword evidence="6" id="KW-1185">Reference proteome</keyword>
<reference evidence="5 6" key="1">
    <citation type="journal article" date="2022" name="Front. Cell. Infect. Microbiol.">
        <title>The Genomes of Two Strains of Taenia crassiceps the Animal Model for the Study of Human Cysticercosis.</title>
        <authorList>
            <person name="Bobes R.J."/>
            <person name="Estrada K."/>
            <person name="Rios-Valencia D.G."/>
            <person name="Calderon-Gallegos A."/>
            <person name="de la Torre P."/>
            <person name="Carrero J.C."/>
            <person name="Sanchez-Flores A."/>
            <person name="Laclette J.P."/>
        </authorList>
    </citation>
    <scope>NUCLEOTIDE SEQUENCE [LARGE SCALE GENOMIC DNA]</scope>
    <source>
        <strain evidence="5">WFUcys</strain>
    </source>
</reference>
<name>A0ABR4QDL5_9CEST</name>
<dbReference type="EMBL" id="JAKROA010000004">
    <property type="protein sequence ID" value="KAL5107853.1"/>
    <property type="molecule type" value="Genomic_DNA"/>
</dbReference>
<keyword evidence="1" id="KW-0007">Acetylation</keyword>
<dbReference type="PANTHER" id="PTHR22973:SF12">
    <property type="entry name" value="LD35087P"/>
    <property type="match status" value="1"/>
</dbReference>
<evidence type="ECO:0000313" key="6">
    <source>
        <dbReference type="Proteomes" id="UP001651158"/>
    </source>
</evidence>
<comment type="caution">
    <text evidence="5">The sequence shown here is derived from an EMBL/GenBank/DDBJ whole genome shotgun (WGS) entry which is preliminary data.</text>
</comment>
<protein>
    <submittedName>
        <fullName evidence="5">Golgi resident protein GCP60</fullName>
    </submittedName>
</protein>
<evidence type="ECO:0000256" key="1">
    <source>
        <dbReference type="ARBA" id="ARBA00022990"/>
    </source>
</evidence>
<dbReference type="SUPFAM" id="SSF101576">
    <property type="entry name" value="Supernatant protein factor (SPF), C-terminal domain"/>
    <property type="match status" value="1"/>
</dbReference>
<gene>
    <name evidence="5" type="ORF">TcWFU_006273</name>
</gene>
<dbReference type="InterPro" id="IPR052269">
    <property type="entry name" value="Golgi-PI4KB_interaction"/>
</dbReference>
<proteinExistence type="predicted"/>
<sequence length="407" mass="45120">MNFKSVCCISTCLMFAAYFVGLVVVRWRLIGIERLFFQGDNFFVGKKIAKSGLKWKPTILRSHAFFTKAKHGPFSPQKAPDVGIFDLIGKERRAKWQSLGTMSKAEAQDTFVQSLLQICPQFSAHLEANDAISCQNDVSVEPQECDDLPLTAVHGLNSHSPSVNPAEKLNHNLSPSQESQIRNALNAQTLDQFRAYAAQYYPDNESKQVELIAQLQDRHFRQYMIYISENPPALPGGISPQNSEEALHPSQAPSKNESVSDQYSARPCVKNQSFEAALCKSTKDRIVPCSVNEQQINGDLVAHIPDGRNYVAAPQMWTRNDINEFKALLAKDPESVLNVGSGELVTIRVSIVPSGNCLVWEFATDDFDIGPADDLEWDTTQCTMESHPGLLPAPEKAIVPQGLLSRS</sequence>
<evidence type="ECO:0000259" key="3">
    <source>
        <dbReference type="Pfam" id="PF00887"/>
    </source>
</evidence>
<evidence type="ECO:0000259" key="4">
    <source>
        <dbReference type="Pfam" id="PF13897"/>
    </source>
</evidence>